<evidence type="ECO:0000313" key="8">
    <source>
        <dbReference type="EMBL" id="PSR29847.1"/>
    </source>
</evidence>
<evidence type="ECO:0000256" key="2">
    <source>
        <dbReference type="ARBA" id="ARBA00022676"/>
    </source>
</evidence>
<dbReference type="GO" id="GO:0030979">
    <property type="term" value="P:alpha-glucan biosynthetic process"/>
    <property type="evidence" value="ECO:0007669"/>
    <property type="project" value="UniProtKB-UniRule"/>
</dbReference>
<comment type="similarity">
    <text evidence="6">Belongs to the glycosyl hydrolase 13 family. GlgE subfamily.</text>
</comment>
<dbReference type="SMART" id="SM00642">
    <property type="entry name" value="Aamy"/>
    <property type="match status" value="1"/>
</dbReference>
<dbReference type="Proteomes" id="UP000242705">
    <property type="component" value="Unassembled WGS sequence"/>
</dbReference>
<gene>
    <name evidence="6" type="primary">glgE</name>
    <name evidence="8" type="ORF">C7B47_00630</name>
</gene>
<dbReference type="Pfam" id="PF00128">
    <property type="entry name" value="Alpha-amylase"/>
    <property type="match status" value="1"/>
</dbReference>
<feature type="binding site" evidence="6">
    <location>
        <begin position="531"/>
        <end position="532"/>
    </location>
    <ligand>
        <name>alpha-maltose 1-phosphate</name>
        <dbReference type="ChEBI" id="CHEBI:63576"/>
    </ligand>
</feature>
<dbReference type="InterPro" id="IPR013780">
    <property type="entry name" value="Glyco_hydro_b"/>
</dbReference>
<protein>
    <recommendedName>
        <fullName evidence="6">Alpha-1,4-glucan:maltose-1-phosphate maltosyltransferase</fullName>
        <shortName evidence="6">GMPMT</shortName>
        <ecNumber evidence="6">2.4.99.16</ecNumber>
    </recommendedName>
    <alternativeName>
        <fullName evidence="6">(1-&gt;4)-alpha-D-glucan:maltose-1-phosphate alpha-D-maltosyltransferase</fullName>
    </alternativeName>
</protein>
<dbReference type="InterPro" id="IPR049171">
    <property type="entry name" value="GLGE_C"/>
</dbReference>
<feature type="binding site" evidence="6">
    <location>
        <position position="258"/>
    </location>
    <ligand>
        <name>alpha-maltose 1-phosphate</name>
        <dbReference type="ChEBI" id="CHEBI:63576"/>
    </ligand>
</feature>
<dbReference type="CDD" id="cd11344">
    <property type="entry name" value="AmyAc_GlgE_like"/>
    <property type="match status" value="1"/>
</dbReference>
<dbReference type="Gene3D" id="1.20.58.80">
    <property type="entry name" value="Phosphotransferase system, lactose/cellobiose-type IIA subunit"/>
    <property type="match status" value="1"/>
</dbReference>
<keyword evidence="2 6" id="KW-0328">Glycosyltransferase</keyword>
<sequence length="661" mass="77358">MNQDGRKRVYIFHVTPVIDGGRFPIKRIVGEELTVEADLVADGHDVVQGRLGWRILPNRPWSYVPLQPLDNDRYRAVFPLTEIGLYEYRIEGWVDEFLTWRYRLDKKWALGQDIDAELLMGRELIWQRIALYAKGPKSKSDEVVEALETLRRLLHRFDETSEKEQRLLLMQDPQLEQMMRKLPDLQHAGQSRRFPVRVDRIRAGFSAWYEFFPRSCPTRKNGHGTLRDCEEFLPYIADLGFDVVYLPPIHPIGLQHRKGANNQTVASPDDPGSPWAIGNEEGGHMAIHPQLGTLTDFDHFHQTLRALGLELAMDLTFQCSPDHPWVKEHPQWFRHFPDGTIQYAENPPKKYEDVFPLNFDTPDWQDLWNALLDITQFWAERGVRIFRVDNPHTKPLVFWEWFITQMQSRFPDTIFLSEAFTRPKLMEALSKVGFTQSYTYFAWRNTAQELRDYVSELFFTEKNQYFRPNFWPNTPDILPGFLQTDRPAAFTVRFILAATLSPNYGIYGPAYELLEHQPLSWGSEEYDHSEKYEIRHWNLSQQPNIQDVIKKVNAIRHQELALQHNGILTFHHVDNPQLLVYSKRDPAYHSRLLMVVNLDPVFTQSGWTALDMNALGLHEDAHYVVHDLLTGARYAWNGPYNYVELHPDGYNAHILRIEEGI</sequence>
<dbReference type="GO" id="GO:0004553">
    <property type="term" value="F:hydrolase activity, hydrolyzing O-glycosyl compounds"/>
    <property type="evidence" value="ECO:0007669"/>
    <property type="project" value="InterPro"/>
</dbReference>
<evidence type="ECO:0000259" key="7">
    <source>
        <dbReference type="SMART" id="SM00642"/>
    </source>
</evidence>
<evidence type="ECO:0000256" key="6">
    <source>
        <dbReference type="HAMAP-Rule" id="MF_02124"/>
    </source>
</evidence>
<dbReference type="InterPro" id="IPR026585">
    <property type="entry name" value="GlgE"/>
</dbReference>
<comment type="catalytic activity">
    <reaction evidence="5 6">
        <text>alpha-maltose 1-phosphate + [(1-&gt;4)-alpha-D-glucosyl](n) = [(1-&gt;4)-alpha-D-glucosyl](n+2) + phosphate</text>
        <dbReference type="Rhea" id="RHEA:42692"/>
        <dbReference type="Rhea" id="RHEA-COMP:9584"/>
        <dbReference type="Rhea" id="RHEA-COMP:10183"/>
        <dbReference type="ChEBI" id="CHEBI:15444"/>
        <dbReference type="ChEBI" id="CHEBI:43474"/>
        <dbReference type="ChEBI" id="CHEBI:63576"/>
        <dbReference type="EC" id="2.4.99.16"/>
    </reaction>
</comment>
<dbReference type="PANTHER" id="PTHR47786:SF2">
    <property type="entry name" value="GLYCOSYL HYDROLASE FAMILY 13 CATALYTIC DOMAIN-CONTAINING PROTEIN"/>
    <property type="match status" value="1"/>
</dbReference>
<dbReference type="HAMAP" id="MF_02124">
    <property type="entry name" value="GlgE"/>
    <property type="match status" value="1"/>
</dbReference>
<dbReference type="AlphaFoldDB" id="A0A2T2X5V5"/>
<comment type="caution">
    <text evidence="8">The sequence shown here is derived from an EMBL/GenBank/DDBJ whole genome shotgun (WGS) entry which is preliminary data.</text>
</comment>
<comment type="subunit">
    <text evidence="1 6">Homodimer.</text>
</comment>
<feature type="binding site" evidence="6">
    <location>
        <position position="353"/>
    </location>
    <ligand>
        <name>alpha-maltose 1-phosphate</name>
        <dbReference type="ChEBI" id="CHEBI:63576"/>
    </ligand>
</feature>
<feature type="active site" description="Nucleophile" evidence="6">
    <location>
        <position position="389"/>
    </location>
</feature>
<feature type="site" description="Transition state stabilizer" evidence="6">
    <location>
        <position position="476"/>
    </location>
</feature>
<dbReference type="Gene3D" id="2.60.40.1180">
    <property type="entry name" value="Golgi alpha-mannosidase II"/>
    <property type="match status" value="1"/>
</dbReference>
<organism evidence="8 9">
    <name type="scientific">Sulfobacillus thermosulfidooxidans</name>
    <dbReference type="NCBI Taxonomy" id="28034"/>
    <lineage>
        <taxon>Bacteria</taxon>
        <taxon>Bacillati</taxon>
        <taxon>Bacillota</taxon>
        <taxon>Clostridia</taxon>
        <taxon>Eubacteriales</taxon>
        <taxon>Clostridiales Family XVII. Incertae Sedis</taxon>
        <taxon>Sulfobacillus</taxon>
    </lineage>
</organism>
<feature type="binding site" evidence="6">
    <location>
        <position position="390"/>
    </location>
    <ligand>
        <name>alpha-maltose 1-phosphate</name>
        <dbReference type="ChEBI" id="CHEBI:63576"/>
    </ligand>
</feature>
<evidence type="ECO:0000256" key="5">
    <source>
        <dbReference type="ARBA" id="ARBA00048735"/>
    </source>
</evidence>
<keyword evidence="4 6" id="KW-0119">Carbohydrate metabolism</keyword>
<evidence type="ECO:0000256" key="4">
    <source>
        <dbReference type="ARBA" id="ARBA00023277"/>
    </source>
</evidence>
<reference evidence="8 9" key="1">
    <citation type="journal article" date="2014" name="BMC Genomics">
        <title>Comparison of environmental and isolate Sulfobacillus genomes reveals diverse carbon, sulfur, nitrogen, and hydrogen metabolisms.</title>
        <authorList>
            <person name="Justice N.B."/>
            <person name="Norman A."/>
            <person name="Brown C.T."/>
            <person name="Singh A."/>
            <person name="Thomas B.C."/>
            <person name="Banfield J.F."/>
        </authorList>
    </citation>
    <scope>NUCLEOTIDE SEQUENCE [LARGE SCALE GENOMIC DNA]</scope>
    <source>
        <strain evidence="8">AMDSBA5</strain>
    </source>
</reference>
<dbReference type="Gene3D" id="3.20.20.80">
    <property type="entry name" value="Glycosidases"/>
    <property type="match status" value="1"/>
</dbReference>
<name>A0A2T2X5V5_SULTH</name>
<dbReference type="PANTHER" id="PTHR47786">
    <property type="entry name" value="ALPHA-1,4-GLUCAN:MALTOSE-1-PHOSPHATE MALTOSYLTRANSFERASE"/>
    <property type="match status" value="1"/>
</dbReference>
<accession>A0A2T2X5V5</accession>
<feature type="binding site" evidence="6">
    <location>
        <position position="318"/>
    </location>
    <ligand>
        <name>alpha-maltose 1-phosphate</name>
        <dbReference type="ChEBI" id="CHEBI:63576"/>
    </ligand>
</feature>
<dbReference type="InterPro" id="IPR006047">
    <property type="entry name" value="GH13_cat_dom"/>
</dbReference>
<comment type="function">
    <text evidence="6">Maltosyltransferase that uses maltose 1-phosphate (M1P) as the sugar donor to elongate linear or branched alpha-(1-&gt;4)-glucans. Is involved in a branched alpha-glucan biosynthetic pathway from trehalose, together with TreS, Mak and GlgB.</text>
</comment>
<evidence type="ECO:0000256" key="3">
    <source>
        <dbReference type="ARBA" id="ARBA00022679"/>
    </source>
</evidence>
<dbReference type="InterPro" id="IPR017853">
    <property type="entry name" value="GH"/>
</dbReference>
<feature type="domain" description="Glycosyl hydrolase family 13 catalytic" evidence="7">
    <location>
        <begin position="206"/>
        <end position="556"/>
    </location>
</feature>
<dbReference type="EMBL" id="PXYX01000001">
    <property type="protein sequence ID" value="PSR29847.1"/>
    <property type="molecule type" value="Genomic_DNA"/>
</dbReference>
<proteinExistence type="inferred from homology"/>
<dbReference type="InterPro" id="IPR021828">
    <property type="entry name" value="GlgE_dom_N/S"/>
</dbReference>
<dbReference type="EC" id="2.4.99.16" evidence="6"/>
<dbReference type="GO" id="GO:0016758">
    <property type="term" value="F:hexosyltransferase activity"/>
    <property type="evidence" value="ECO:0007669"/>
    <property type="project" value="UniProtKB-UniRule"/>
</dbReference>
<dbReference type="Gene3D" id="2.60.40.10">
    <property type="entry name" value="Immunoglobulins"/>
    <property type="match status" value="1"/>
</dbReference>
<dbReference type="InterPro" id="IPR013783">
    <property type="entry name" value="Ig-like_fold"/>
</dbReference>
<evidence type="ECO:0000313" key="9">
    <source>
        <dbReference type="Proteomes" id="UP000242705"/>
    </source>
</evidence>
<dbReference type="SUPFAM" id="SSF51445">
    <property type="entry name" value="(Trans)glycosidases"/>
    <property type="match status" value="1"/>
</dbReference>
<keyword evidence="3 6" id="KW-0808">Transferase</keyword>
<evidence type="ECO:0000256" key="1">
    <source>
        <dbReference type="ARBA" id="ARBA00011738"/>
    </source>
</evidence>
<feature type="active site" description="Proton donor" evidence="6">
    <location>
        <position position="418"/>
    </location>
</feature>
<dbReference type="Pfam" id="PF21702">
    <property type="entry name" value="GLGE_C"/>
    <property type="match status" value="1"/>
</dbReference>
<dbReference type="Pfam" id="PF11896">
    <property type="entry name" value="GlgE_dom_N_S"/>
    <property type="match status" value="1"/>
</dbReference>